<gene>
    <name evidence="2" type="ORF">CERSUDRAFT_77806</name>
</gene>
<organism evidence="2 3">
    <name type="scientific">Ceriporiopsis subvermispora (strain B)</name>
    <name type="common">White-rot fungus</name>
    <name type="synonym">Gelatoporia subvermispora</name>
    <dbReference type="NCBI Taxonomy" id="914234"/>
    <lineage>
        <taxon>Eukaryota</taxon>
        <taxon>Fungi</taxon>
        <taxon>Dikarya</taxon>
        <taxon>Basidiomycota</taxon>
        <taxon>Agaricomycotina</taxon>
        <taxon>Agaricomycetes</taxon>
        <taxon>Polyporales</taxon>
        <taxon>Gelatoporiaceae</taxon>
        <taxon>Gelatoporia</taxon>
    </lineage>
</organism>
<protein>
    <submittedName>
        <fullName evidence="2">Uncharacterized protein</fullName>
    </submittedName>
</protein>
<reference evidence="2 3" key="1">
    <citation type="journal article" date="2012" name="Proc. Natl. Acad. Sci. U.S.A.">
        <title>Comparative genomics of Ceriporiopsis subvermispora and Phanerochaete chrysosporium provide insight into selective ligninolysis.</title>
        <authorList>
            <person name="Fernandez-Fueyo E."/>
            <person name="Ruiz-Duenas F.J."/>
            <person name="Ferreira P."/>
            <person name="Floudas D."/>
            <person name="Hibbett D.S."/>
            <person name="Canessa P."/>
            <person name="Larrondo L.F."/>
            <person name="James T.Y."/>
            <person name="Seelenfreund D."/>
            <person name="Lobos S."/>
            <person name="Polanco R."/>
            <person name="Tello M."/>
            <person name="Honda Y."/>
            <person name="Watanabe T."/>
            <person name="Watanabe T."/>
            <person name="Ryu J.S."/>
            <person name="Kubicek C.P."/>
            <person name="Schmoll M."/>
            <person name="Gaskell J."/>
            <person name="Hammel K.E."/>
            <person name="St John F.J."/>
            <person name="Vanden Wymelenberg A."/>
            <person name="Sabat G."/>
            <person name="Splinter BonDurant S."/>
            <person name="Syed K."/>
            <person name="Yadav J.S."/>
            <person name="Doddapaneni H."/>
            <person name="Subramanian V."/>
            <person name="Lavin J.L."/>
            <person name="Oguiza J.A."/>
            <person name="Perez G."/>
            <person name="Pisabarro A.G."/>
            <person name="Ramirez L."/>
            <person name="Santoyo F."/>
            <person name="Master E."/>
            <person name="Coutinho P.M."/>
            <person name="Henrissat B."/>
            <person name="Lombard V."/>
            <person name="Magnuson J.K."/>
            <person name="Kuees U."/>
            <person name="Hori C."/>
            <person name="Igarashi K."/>
            <person name="Samejima M."/>
            <person name="Held B.W."/>
            <person name="Barry K.W."/>
            <person name="LaButti K.M."/>
            <person name="Lapidus A."/>
            <person name="Lindquist E.A."/>
            <person name="Lucas S.M."/>
            <person name="Riley R."/>
            <person name="Salamov A.A."/>
            <person name="Hoffmeister D."/>
            <person name="Schwenk D."/>
            <person name="Hadar Y."/>
            <person name="Yarden O."/>
            <person name="de Vries R.P."/>
            <person name="Wiebenga A."/>
            <person name="Stenlid J."/>
            <person name="Eastwood D."/>
            <person name="Grigoriev I.V."/>
            <person name="Berka R.M."/>
            <person name="Blanchette R.A."/>
            <person name="Kersten P."/>
            <person name="Martinez A.T."/>
            <person name="Vicuna R."/>
            <person name="Cullen D."/>
        </authorList>
    </citation>
    <scope>NUCLEOTIDE SEQUENCE [LARGE SCALE GENOMIC DNA]</scope>
    <source>
        <strain evidence="2 3">B</strain>
    </source>
</reference>
<dbReference type="Proteomes" id="UP000016930">
    <property type="component" value="Unassembled WGS sequence"/>
</dbReference>
<keyword evidence="3" id="KW-1185">Reference proteome</keyword>
<evidence type="ECO:0000256" key="1">
    <source>
        <dbReference type="SAM" id="MobiDB-lite"/>
    </source>
</evidence>
<dbReference type="AlphaFoldDB" id="M2Q591"/>
<dbReference type="HOGENOM" id="CLU_1855029_0_0_1"/>
<proteinExistence type="predicted"/>
<feature type="compositionally biased region" description="Basic residues" evidence="1">
    <location>
        <begin position="11"/>
        <end position="23"/>
    </location>
</feature>
<dbReference type="EMBL" id="KB445814">
    <property type="protein sequence ID" value="EMD31963.1"/>
    <property type="molecule type" value="Genomic_DNA"/>
</dbReference>
<sequence length="138" mass="15557">MASLGTLQLARSHRHAPRSRSSRSRSGQRTPIVVIEPGSPYSYGSSSARDRDGLRKPVDTLLDLEDLDEQQYLMSVIATMEDASAKYIVNVLDESVAEVASNDIQRCSMAAWLEATQAHMYQEKYLSQCNRTYSRRTR</sequence>
<accession>M2Q591</accession>
<evidence type="ECO:0000313" key="3">
    <source>
        <dbReference type="Proteomes" id="UP000016930"/>
    </source>
</evidence>
<feature type="region of interest" description="Disordered" evidence="1">
    <location>
        <begin position="1"/>
        <end position="54"/>
    </location>
</feature>
<evidence type="ECO:0000313" key="2">
    <source>
        <dbReference type="EMBL" id="EMD31963.1"/>
    </source>
</evidence>
<feature type="compositionally biased region" description="Low complexity" evidence="1">
    <location>
        <begin position="37"/>
        <end position="47"/>
    </location>
</feature>
<name>M2Q591_CERS8</name>